<feature type="transmembrane region" description="Helical" evidence="1">
    <location>
        <begin position="257"/>
        <end position="277"/>
    </location>
</feature>
<feature type="transmembrane region" description="Helical" evidence="1">
    <location>
        <begin position="87"/>
        <end position="115"/>
    </location>
</feature>
<feature type="transmembrane region" description="Helical" evidence="1">
    <location>
        <begin position="217"/>
        <end position="236"/>
    </location>
</feature>
<organism evidence="2 3">
    <name type="scientific">Halococcoides cellulosivorans</name>
    <dbReference type="NCBI Taxonomy" id="1679096"/>
    <lineage>
        <taxon>Archaea</taxon>
        <taxon>Methanobacteriati</taxon>
        <taxon>Methanobacteriota</taxon>
        <taxon>Stenosarchaea group</taxon>
        <taxon>Halobacteria</taxon>
        <taxon>Halobacteriales</taxon>
        <taxon>Haloarculaceae</taxon>
        <taxon>Halococcoides</taxon>
    </lineage>
</organism>
<keyword evidence="1" id="KW-1133">Transmembrane helix</keyword>
<feature type="transmembrane region" description="Helical" evidence="1">
    <location>
        <begin position="186"/>
        <end position="205"/>
    </location>
</feature>
<protein>
    <submittedName>
        <fullName evidence="2">Uncharacterized protein</fullName>
    </submittedName>
</protein>
<feature type="transmembrane region" description="Helical" evidence="1">
    <location>
        <begin position="12"/>
        <end position="32"/>
    </location>
</feature>
<dbReference type="RefSeq" id="WP_108382456.1">
    <property type="nucleotide sequence ID" value="NZ_CP028858.1"/>
</dbReference>
<dbReference type="EMBL" id="CP028858">
    <property type="protein sequence ID" value="AWB27778.1"/>
    <property type="molecule type" value="Genomic_DNA"/>
</dbReference>
<dbReference type="AlphaFoldDB" id="A0A2R4X1X9"/>
<evidence type="ECO:0000313" key="2">
    <source>
        <dbReference type="EMBL" id="AWB27778.1"/>
    </source>
</evidence>
<dbReference type="KEGG" id="harc:HARCEL1_08675"/>
<sequence>MTVRETVRATPRVFGWVDLVVGVVVTVVSMLTLAATGTLFERPFVGLALGTALVSIAVSPVLVAIYRPVVEGGSRGPREAIGAVREWYGPLLITNAIAAVAGLALAVGTIGGWMIVDTVVRAVGYATAAPTPRRFGFAGPLIGTSGSVLLFVVALPRFADVLVLTTDVDPRRAWWASLVAVTRRPLSTLGYLALASGFVLAARLLTEGVAGSTLWPAAAVGWVGLVTIGAGLHATFVDRTLAPALEAGPPSLPVRRVAVAAIVVLATIGGASAVRVADPLVDDTDIESLPDDPDRAYEVAIQNTASTDRWVDLSVRNASTGWTLTSRIGIDRDDRRLRDCHAVSVNSDGYCNYFGETMWASRFSASLSNTSDRSVSASGEWAVHRLPGYPSAEREGAFHEPIHWVESTETTVVDSNATRSVYLVDGLDGPRPDGLVVGHRFDERASIDHTARVTVDRERGVVDRVTHRYRTSNRTVRVRADYREIGTADVERPPGIGPRSPVEWLWDVIIY</sequence>
<reference evidence="2 3" key="1">
    <citation type="submission" date="2018-04" db="EMBL/GenBank/DDBJ databases">
        <title>Halococcoides cellulosivorans gen. nov., sp. nov., an extremely halophilic cellulose-utilizing haloarchaeon from hypersaline lakes.</title>
        <authorList>
            <person name="Sorokin D.Y."/>
            <person name="Toshchakov S.V."/>
            <person name="Samarov N.I."/>
            <person name="Korzhenkov A."/>
            <person name="Kublanov I.V."/>
        </authorList>
    </citation>
    <scope>NUCLEOTIDE SEQUENCE [LARGE SCALE GENOMIC DNA]</scope>
    <source>
        <strain evidence="2 3">HArcel1</strain>
    </source>
</reference>
<keyword evidence="1" id="KW-0812">Transmembrane</keyword>
<keyword evidence="1" id="KW-0472">Membrane</keyword>
<proteinExistence type="predicted"/>
<feature type="transmembrane region" description="Helical" evidence="1">
    <location>
        <begin position="44"/>
        <end position="66"/>
    </location>
</feature>
<dbReference type="Proteomes" id="UP000244727">
    <property type="component" value="Chromosome"/>
</dbReference>
<gene>
    <name evidence="2" type="ORF">HARCEL1_08675</name>
</gene>
<name>A0A2R4X1X9_9EURY</name>
<feature type="transmembrane region" description="Helical" evidence="1">
    <location>
        <begin position="135"/>
        <end position="155"/>
    </location>
</feature>
<keyword evidence="3" id="KW-1185">Reference proteome</keyword>
<evidence type="ECO:0000256" key="1">
    <source>
        <dbReference type="SAM" id="Phobius"/>
    </source>
</evidence>
<accession>A0A2R4X1X9</accession>
<evidence type="ECO:0000313" key="3">
    <source>
        <dbReference type="Proteomes" id="UP000244727"/>
    </source>
</evidence>
<dbReference type="GeneID" id="36512576"/>